<dbReference type="Pfam" id="PF16655">
    <property type="entry name" value="PhoD_N"/>
    <property type="match status" value="1"/>
</dbReference>
<dbReference type="PANTHER" id="PTHR43606">
    <property type="entry name" value="PHOSPHATASE, PUTATIVE (AFU_ORTHOLOGUE AFUA_6G08710)-RELATED"/>
    <property type="match status" value="1"/>
</dbReference>
<comment type="caution">
    <text evidence="3">The sequence shown here is derived from an EMBL/GenBank/DDBJ whole genome shotgun (WGS) entry which is preliminary data.</text>
</comment>
<dbReference type="InterPro" id="IPR032093">
    <property type="entry name" value="PhoD_N"/>
</dbReference>
<feature type="domain" description="Phospholipase D N-terminal" evidence="2">
    <location>
        <begin position="55"/>
        <end position="150"/>
    </location>
</feature>
<evidence type="ECO:0000313" key="3">
    <source>
        <dbReference type="EMBL" id="MBN7797705.1"/>
    </source>
</evidence>
<dbReference type="Pfam" id="PF09423">
    <property type="entry name" value="PhoD"/>
    <property type="match status" value="1"/>
</dbReference>
<dbReference type="PANTHER" id="PTHR43606:SF2">
    <property type="entry name" value="ALKALINE PHOSPHATASE FAMILY PROTEIN (AFU_ORTHOLOGUE AFUA_5G03860)"/>
    <property type="match status" value="1"/>
</dbReference>
<gene>
    <name evidence="3" type="ORF">JYP50_13925</name>
</gene>
<accession>A0A939DG64</accession>
<dbReference type="InterPro" id="IPR029052">
    <property type="entry name" value="Metallo-depent_PP-like"/>
</dbReference>
<dbReference type="Gene3D" id="2.60.40.380">
    <property type="entry name" value="Purple acid phosphatase-like, N-terminal"/>
    <property type="match status" value="1"/>
</dbReference>
<evidence type="ECO:0000259" key="1">
    <source>
        <dbReference type="Pfam" id="PF09423"/>
    </source>
</evidence>
<dbReference type="AlphaFoldDB" id="A0A939DG64"/>
<dbReference type="SUPFAM" id="SSF56300">
    <property type="entry name" value="Metallo-dependent phosphatases"/>
    <property type="match status" value="1"/>
</dbReference>
<dbReference type="RefSeq" id="WP_206561151.1">
    <property type="nucleotide sequence ID" value="NZ_JAFKCZ010000009.1"/>
</dbReference>
<keyword evidence="4" id="KW-1185">Reference proteome</keyword>
<dbReference type="CDD" id="cd07389">
    <property type="entry name" value="MPP_PhoD"/>
    <property type="match status" value="1"/>
</dbReference>
<reference evidence="3" key="1">
    <citation type="submission" date="2021-02" db="EMBL/GenBank/DDBJ databases">
        <title>PHA producing bacteria isolated from coastal sediment in Guangdong, Shenzhen.</title>
        <authorList>
            <person name="Zheng W."/>
            <person name="Yu S."/>
            <person name="Huang Y."/>
        </authorList>
    </citation>
    <scope>NUCLEOTIDE SEQUENCE</scope>
    <source>
        <strain evidence="3">TN14-10</strain>
    </source>
</reference>
<organism evidence="3 4">
    <name type="scientific">Parahaliea mediterranea</name>
    <dbReference type="NCBI Taxonomy" id="651086"/>
    <lineage>
        <taxon>Bacteria</taxon>
        <taxon>Pseudomonadati</taxon>
        <taxon>Pseudomonadota</taxon>
        <taxon>Gammaproteobacteria</taxon>
        <taxon>Cellvibrionales</taxon>
        <taxon>Halieaceae</taxon>
        <taxon>Parahaliea</taxon>
    </lineage>
</organism>
<protein>
    <submittedName>
        <fullName evidence="3">Alkaline phosphatase D family protein</fullName>
    </submittedName>
</protein>
<dbReference type="EMBL" id="JAFKCZ010000009">
    <property type="protein sequence ID" value="MBN7797705.1"/>
    <property type="molecule type" value="Genomic_DNA"/>
</dbReference>
<name>A0A939DG64_9GAMM</name>
<dbReference type="InterPro" id="IPR038607">
    <property type="entry name" value="PhoD-like_sf"/>
</dbReference>
<proteinExistence type="predicted"/>
<dbReference type="Gene3D" id="3.60.21.70">
    <property type="entry name" value="PhoD-like phosphatase"/>
    <property type="match status" value="1"/>
</dbReference>
<evidence type="ECO:0000259" key="2">
    <source>
        <dbReference type="Pfam" id="PF16655"/>
    </source>
</evidence>
<dbReference type="InterPro" id="IPR018946">
    <property type="entry name" value="PhoD-like_MPP"/>
</dbReference>
<dbReference type="Proteomes" id="UP000664303">
    <property type="component" value="Unassembled WGS sequence"/>
</dbReference>
<evidence type="ECO:0000313" key="4">
    <source>
        <dbReference type="Proteomes" id="UP000664303"/>
    </source>
</evidence>
<feature type="domain" description="PhoD-like phosphatase metallophosphatase" evidence="1">
    <location>
        <begin position="165"/>
        <end position="503"/>
    </location>
</feature>
<sequence length="545" mass="60549">MRKSAFESYVVVSWMSASHGVSRRDLVKYAACLGLSSLARAATPYAADYPDPFTLGVASGDPLADGVVLWTRLAPELAGGPQLRDADFQVQWQLAHDKDFRRLKASGIAVAARQLAHSVHVEVDGLAPGTRYYYRFIAGGFTSATGRTKTLPAPRAGDPDTALRFATVSCQDYTQGYFHAYEHIASDELDLVIHLGDYIYDWPHKPGAVWGEPGYLRRHVVGHPRSLADFRELHSQYKLQTELQRAHAAHPWIGLLDNHDGIEDSTAPKARKQAAFQAYYEHMPVRLSGAPVLFEEGFKRHFVLDLGDLARFVFLDTRQYKDPQGVCGAGEAPAIDGAYNTSIKPRCDLNHRPGRTMLGERQRSWLLDALAGSACRWNFMVTPCVMTPYDFKPPGGAHFLYGWDGYPEERKAILSHIESTNVSNPVFLSGDWHSFWVNQVRIPGLESRRAAPAEFATTGLTSGYPGNPDLMRQSLQANPQVQYLNVEDRGYVRFHLSAEMLEASCVAVDCTVRERGAARTVARFKMPHRAVDSGSHTGPRVHRVA</sequence>
<dbReference type="InterPro" id="IPR052900">
    <property type="entry name" value="Phospholipid_Metab_Enz"/>
</dbReference>